<keyword evidence="4" id="KW-0804">Transcription</keyword>
<accession>A0AAW7XXJ4</accession>
<dbReference type="InterPro" id="IPR007324">
    <property type="entry name" value="Sugar-bd_dom_put"/>
</dbReference>
<evidence type="ECO:0000256" key="3">
    <source>
        <dbReference type="ARBA" id="ARBA00023125"/>
    </source>
</evidence>
<evidence type="ECO:0000256" key="1">
    <source>
        <dbReference type="ARBA" id="ARBA00010466"/>
    </source>
</evidence>
<dbReference type="Pfam" id="PF04198">
    <property type="entry name" value="Sugar-bind"/>
    <property type="match status" value="1"/>
</dbReference>
<comment type="caution">
    <text evidence="6">The sequence shown here is derived from an EMBL/GenBank/DDBJ whole genome shotgun (WGS) entry which is preliminary data.</text>
</comment>
<keyword evidence="3" id="KW-0238">DNA-binding</keyword>
<dbReference type="Gene3D" id="3.40.50.1360">
    <property type="match status" value="1"/>
</dbReference>
<evidence type="ECO:0000256" key="4">
    <source>
        <dbReference type="ARBA" id="ARBA00023163"/>
    </source>
</evidence>
<keyword evidence="2" id="KW-0805">Transcription regulation</keyword>
<protein>
    <submittedName>
        <fullName evidence="6">Sugar-binding domain-containing protein</fullName>
    </submittedName>
</protein>
<dbReference type="InterPro" id="IPR051054">
    <property type="entry name" value="SorC_transcr_regulators"/>
</dbReference>
<feature type="domain" description="Sugar-binding" evidence="5">
    <location>
        <begin position="7"/>
        <end position="68"/>
    </location>
</feature>
<dbReference type="InterPro" id="IPR037171">
    <property type="entry name" value="NagB/RpiA_transferase-like"/>
</dbReference>
<dbReference type="PANTHER" id="PTHR34294">
    <property type="entry name" value="TRANSCRIPTIONAL REGULATOR-RELATED"/>
    <property type="match status" value="1"/>
</dbReference>
<organism evidence="6 7">
    <name type="scientific">Celeribacter halophilus</name>
    <dbReference type="NCBI Taxonomy" id="576117"/>
    <lineage>
        <taxon>Bacteria</taxon>
        <taxon>Pseudomonadati</taxon>
        <taxon>Pseudomonadota</taxon>
        <taxon>Alphaproteobacteria</taxon>
        <taxon>Rhodobacterales</taxon>
        <taxon>Roseobacteraceae</taxon>
        <taxon>Celeribacter</taxon>
    </lineage>
</organism>
<dbReference type="EMBL" id="JAUOPJ010000028">
    <property type="protein sequence ID" value="MDO6459002.1"/>
    <property type="molecule type" value="Genomic_DNA"/>
</dbReference>
<dbReference type="RefSeq" id="WP_303495195.1">
    <property type="nucleotide sequence ID" value="NZ_JAUOPJ010000028.1"/>
</dbReference>
<dbReference type="AlphaFoldDB" id="A0AAW7XXJ4"/>
<dbReference type="GO" id="GO:0030246">
    <property type="term" value="F:carbohydrate binding"/>
    <property type="evidence" value="ECO:0007669"/>
    <property type="project" value="InterPro"/>
</dbReference>
<reference evidence="6" key="1">
    <citation type="submission" date="2023-07" db="EMBL/GenBank/DDBJ databases">
        <title>Genome content predicts the carbon catabolic preferences of heterotrophic bacteria.</title>
        <authorList>
            <person name="Gralka M."/>
        </authorList>
    </citation>
    <scope>NUCLEOTIDE SEQUENCE</scope>
    <source>
        <strain evidence="6">I2M02</strain>
    </source>
</reference>
<gene>
    <name evidence="6" type="ORF">Q4494_18145</name>
</gene>
<comment type="similarity">
    <text evidence="1">Belongs to the SorC transcriptional regulatory family.</text>
</comment>
<dbReference type="Proteomes" id="UP001169823">
    <property type="component" value="Unassembled WGS sequence"/>
</dbReference>
<dbReference type="GO" id="GO:0003677">
    <property type="term" value="F:DNA binding"/>
    <property type="evidence" value="ECO:0007669"/>
    <property type="project" value="UniProtKB-KW"/>
</dbReference>
<evidence type="ECO:0000313" key="6">
    <source>
        <dbReference type="EMBL" id="MDO6459002.1"/>
    </source>
</evidence>
<dbReference type="SUPFAM" id="SSF100950">
    <property type="entry name" value="NagB/RpiA/CoA transferase-like"/>
    <property type="match status" value="1"/>
</dbReference>
<name>A0AAW7XXJ4_9RHOB</name>
<evidence type="ECO:0000313" key="7">
    <source>
        <dbReference type="Proteomes" id="UP001169823"/>
    </source>
</evidence>
<evidence type="ECO:0000256" key="2">
    <source>
        <dbReference type="ARBA" id="ARBA00023015"/>
    </source>
</evidence>
<sequence>MSLRYYGCFVKTSPDDRVIGTTLEELNQLDRIIALAGGKAKIKAIRGALNTGIIDPLITDKFTAERLVAPKSQHVGAE</sequence>
<evidence type="ECO:0000259" key="5">
    <source>
        <dbReference type="Pfam" id="PF04198"/>
    </source>
</evidence>
<proteinExistence type="inferred from homology"/>